<dbReference type="AlphaFoldDB" id="A0A2V1DMG9"/>
<sequence>MAKYISCDHTHRAPYKYLDNPAISPQKAKSRCRSMHVLKHHHRHQPTSIWQATQTRAQPQIPEPHQSHRTQYYTVLEYVPHRR</sequence>
<name>A0A2V1DMG9_9PLEO</name>
<dbReference type="EMBL" id="KZ805396">
    <property type="protein sequence ID" value="PVH99228.1"/>
    <property type="molecule type" value="Genomic_DNA"/>
</dbReference>
<accession>A0A2V1DMG9</accession>
<feature type="compositionally biased region" description="Polar residues" evidence="1">
    <location>
        <begin position="46"/>
        <end position="58"/>
    </location>
</feature>
<reference evidence="2 3" key="1">
    <citation type="journal article" date="2018" name="Sci. Rep.">
        <title>Comparative genomics provides insights into the lifestyle and reveals functional heterogeneity of dark septate endophytic fungi.</title>
        <authorList>
            <person name="Knapp D.G."/>
            <person name="Nemeth J.B."/>
            <person name="Barry K."/>
            <person name="Hainaut M."/>
            <person name="Henrissat B."/>
            <person name="Johnson J."/>
            <person name="Kuo A."/>
            <person name="Lim J.H.P."/>
            <person name="Lipzen A."/>
            <person name="Nolan M."/>
            <person name="Ohm R.A."/>
            <person name="Tamas L."/>
            <person name="Grigoriev I.V."/>
            <person name="Spatafora J.W."/>
            <person name="Nagy L.G."/>
            <person name="Kovacs G.M."/>
        </authorList>
    </citation>
    <scope>NUCLEOTIDE SEQUENCE [LARGE SCALE GENOMIC DNA]</scope>
    <source>
        <strain evidence="2 3">DSE2036</strain>
    </source>
</reference>
<organism evidence="2 3">
    <name type="scientific">Periconia macrospinosa</name>
    <dbReference type="NCBI Taxonomy" id="97972"/>
    <lineage>
        <taxon>Eukaryota</taxon>
        <taxon>Fungi</taxon>
        <taxon>Dikarya</taxon>
        <taxon>Ascomycota</taxon>
        <taxon>Pezizomycotina</taxon>
        <taxon>Dothideomycetes</taxon>
        <taxon>Pleosporomycetidae</taxon>
        <taxon>Pleosporales</taxon>
        <taxon>Massarineae</taxon>
        <taxon>Periconiaceae</taxon>
        <taxon>Periconia</taxon>
    </lineage>
</organism>
<evidence type="ECO:0000313" key="3">
    <source>
        <dbReference type="Proteomes" id="UP000244855"/>
    </source>
</evidence>
<feature type="region of interest" description="Disordered" evidence="1">
    <location>
        <begin position="39"/>
        <end position="67"/>
    </location>
</feature>
<evidence type="ECO:0000313" key="2">
    <source>
        <dbReference type="EMBL" id="PVH99228.1"/>
    </source>
</evidence>
<gene>
    <name evidence="2" type="ORF">DM02DRAFT_438143</name>
</gene>
<proteinExistence type="predicted"/>
<dbReference type="Proteomes" id="UP000244855">
    <property type="component" value="Unassembled WGS sequence"/>
</dbReference>
<keyword evidence="3" id="KW-1185">Reference proteome</keyword>
<protein>
    <submittedName>
        <fullName evidence="2">Uncharacterized protein</fullName>
    </submittedName>
</protein>
<evidence type="ECO:0000256" key="1">
    <source>
        <dbReference type="SAM" id="MobiDB-lite"/>
    </source>
</evidence>